<evidence type="ECO:0000313" key="3">
    <source>
        <dbReference type="Proteomes" id="UP000006640"/>
    </source>
</evidence>
<dbReference type="PROSITE" id="PS51257">
    <property type="entry name" value="PROKAR_LIPOPROTEIN"/>
    <property type="match status" value="1"/>
</dbReference>
<gene>
    <name evidence="2" type="ordered locus">Tbis_3329</name>
</gene>
<name>D6Y957_THEBD</name>
<dbReference type="EMBL" id="CP001874">
    <property type="protein sequence ID" value="ADG90019.1"/>
    <property type="molecule type" value="Genomic_DNA"/>
</dbReference>
<protein>
    <recommendedName>
        <fullName evidence="4">Lipoprotein</fullName>
    </recommendedName>
</protein>
<keyword evidence="3" id="KW-1185">Reference proteome</keyword>
<accession>D6Y957</accession>
<keyword evidence="1" id="KW-0732">Signal</keyword>
<organism evidence="2 3">
    <name type="scientific">Thermobispora bispora (strain ATCC 19993 / DSM 43833 / CBS 139.67 / JCM 10125 / KCTC 9307 / NBRC 14880 / R51)</name>
    <dbReference type="NCBI Taxonomy" id="469371"/>
    <lineage>
        <taxon>Bacteria</taxon>
        <taxon>Bacillati</taxon>
        <taxon>Actinomycetota</taxon>
        <taxon>Actinomycetes</taxon>
        <taxon>Streptosporangiales</taxon>
        <taxon>Streptosporangiaceae</taxon>
        <taxon>Thermobispora</taxon>
    </lineage>
</organism>
<dbReference type="HOGENOM" id="CLU_1805236_0_0_11"/>
<reference evidence="2 3" key="1">
    <citation type="submission" date="2010-01" db="EMBL/GenBank/DDBJ databases">
        <title>The complete genome of Thermobispora bispora DSM 43833.</title>
        <authorList>
            <consortium name="US DOE Joint Genome Institute (JGI-PGF)"/>
            <person name="Lucas S."/>
            <person name="Copeland A."/>
            <person name="Lapidus A."/>
            <person name="Glavina del Rio T."/>
            <person name="Dalin E."/>
            <person name="Tice H."/>
            <person name="Bruce D."/>
            <person name="Goodwin L."/>
            <person name="Pitluck S."/>
            <person name="Kyrpides N."/>
            <person name="Mavromatis K."/>
            <person name="Ivanova N."/>
            <person name="Mikhailova N."/>
            <person name="Chertkov O."/>
            <person name="Brettin T."/>
            <person name="Detter J.C."/>
            <person name="Han C."/>
            <person name="Larimer F."/>
            <person name="Land M."/>
            <person name="Hauser L."/>
            <person name="Markowitz V."/>
            <person name="Cheng J.-F."/>
            <person name="Hugenholtz P."/>
            <person name="Woyke T."/>
            <person name="Wu D."/>
            <person name="Jando M."/>
            <person name="Schneider S."/>
            <person name="Klenk H.-P."/>
            <person name="Eisen J.A."/>
        </authorList>
    </citation>
    <scope>NUCLEOTIDE SEQUENCE [LARGE SCALE GENOMIC DNA]</scope>
    <source>
        <strain evidence="3">ATCC 19993 / DSM 43833 / CBS 139.67 / JCM 10125 / KCTC 9307 / NBRC 14880 / R51</strain>
    </source>
</reference>
<evidence type="ECO:0000256" key="1">
    <source>
        <dbReference type="SAM" id="SignalP"/>
    </source>
</evidence>
<evidence type="ECO:0008006" key="4">
    <source>
        <dbReference type="Google" id="ProtNLM"/>
    </source>
</evidence>
<feature type="signal peptide" evidence="1">
    <location>
        <begin position="1"/>
        <end position="21"/>
    </location>
</feature>
<dbReference type="RefSeq" id="WP_013133552.1">
    <property type="nucleotide sequence ID" value="NC_014165.1"/>
</dbReference>
<sequence>MKYLCCILLAMLTAACGTQTAGTAGLMAGGSPTPTRTTVCTSPKVHQFVRAMEDYALEGYFDPNPLRAIPMDELTAWRDTLDPLVPYSENEHVERALNLVLGGLDRLIKYYYLYRPIIDSAGRAIIQGITSLRLRCEREGVEF</sequence>
<feature type="chain" id="PRO_5039615586" description="Lipoprotein" evidence="1">
    <location>
        <begin position="22"/>
        <end position="143"/>
    </location>
</feature>
<dbReference type="AlphaFoldDB" id="D6Y957"/>
<dbReference type="KEGG" id="tbi:Tbis_3329"/>
<evidence type="ECO:0000313" key="2">
    <source>
        <dbReference type="EMBL" id="ADG90019.1"/>
    </source>
</evidence>
<proteinExistence type="predicted"/>
<dbReference type="Proteomes" id="UP000006640">
    <property type="component" value="Chromosome"/>
</dbReference>